<dbReference type="EMBL" id="NHYE01004090">
    <property type="protein sequence ID" value="PPQ86366.1"/>
    <property type="molecule type" value="Genomic_DNA"/>
</dbReference>
<comment type="caution">
    <text evidence="2">The sequence shown here is derived from an EMBL/GenBank/DDBJ whole genome shotgun (WGS) entry which is preliminary data.</text>
</comment>
<feature type="region of interest" description="Disordered" evidence="1">
    <location>
        <begin position="78"/>
        <end position="101"/>
    </location>
</feature>
<evidence type="ECO:0000256" key="1">
    <source>
        <dbReference type="SAM" id="MobiDB-lite"/>
    </source>
</evidence>
<evidence type="ECO:0000313" key="2">
    <source>
        <dbReference type="EMBL" id="PPQ86366.1"/>
    </source>
</evidence>
<sequence length="123" mass="13443">MLEGMLKTKLGYSRSEIGERGEVVGEDRTEGYVAMLENGNFWKQVDDTVKDMESAGVPESPDGGGVMRIGDRIMKGKGFVGSTSGSDMSNKREGFSLTSTGHIEHKPRATRLRSVGRMWKASL</sequence>
<evidence type="ECO:0000313" key="3">
    <source>
        <dbReference type="Proteomes" id="UP000284706"/>
    </source>
</evidence>
<dbReference type="InParanoid" id="A0A409X6I1"/>
<name>A0A409X6I1_9AGAR</name>
<proteinExistence type="predicted"/>
<organism evidence="2 3">
    <name type="scientific">Gymnopilus dilepis</name>
    <dbReference type="NCBI Taxonomy" id="231916"/>
    <lineage>
        <taxon>Eukaryota</taxon>
        <taxon>Fungi</taxon>
        <taxon>Dikarya</taxon>
        <taxon>Basidiomycota</taxon>
        <taxon>Agaricomycotina</taxon>
        <taxon>Agaricomycetes</taxon>
        <taxon>Agaricomycetidae</taxon>
        <taxon>Agaricales</taxon>
        <taxon>Agaricineae</taxon>
        <taxon>Hymenogastraceae</taxon>
        <taxon>Gymnopilus</taxon>
    </lineage>
</organism>
<dbReference type="Proteomes" id="UP000284706">
    <property type="component" value="Unassembled WGS sequence"/>
</dbReference>
<keyword evidence="3" id="KW-1185">Reference proteome</keyword>
<protein>
    <submittedName>
        <fullName evidence="2">Uncharacterized protein</fullName>
    </submittedName>
</protein>
<reference evidence="2 3" key="1">
    <citation type="journal article" date="2018" name="Evol. Lett.">
        <title>Horizontal gene cluster transfer increased hallucinogenic mushroom diversity.</title>
        <authorList>
            <person name="Reynolds H.T."/>
            <person name="Vijayakumar V."/>
            <person name="Gluck-Thaler E."/>
            <person name="Korotkin H.B."/>
            <person name="Matheny P.B."/>
            <person name="Slot J.C."/>
        </authorList>
    </citation>
    <scope>NUCLEOTIDE SEQUENCE [LARGE SCALE GENOMIC DNA]</scope>
    <source>
        <strain evidence="2 3">SRW20</strain>
    </source>
</reference>
<gene>
    <name evidence="2" type="ORF">CVT26_006225</name>
</gene>
<accession>A0A409X6I1</accession>
<dbReference type="AlphaFoldDB" id="A0A409X6I1"/>